<evidence type="ECO:0000256" key="2">
    <source>
        <dbReference type="ARBA" id="ARBA00008017"/>
    </source>
</evidence>
<dbReference type="STRING" id="1227454.C446_08144"/>
<dbReference type="eggNOG" id="arCOG01568">
    <property type="taxonomic scope" value="Archaea"/>
</dbReference>
<evidence type="ECO:0000256" key="7">
    <source>
        <dbReference type="SAM" id="MobiDB-lite"/>
    </source>
</evidence>
<keyword evidence="5 8" id="KW-1133">Transmembrane helix</keyword>
<comment type="similarity">
    <text evidence="2">Belongs to the MscS (TC 1.A.23) family.</text>
</comment>
<evidence type="ECO:0000256" key="3">
    <source>
        <dbReference type="ARBA" id="ARBA00022475"/>
    </source>
</evidence>
<comment type="caution">
    <text evidence="11">The sequence shown here is derived from an EMBL/GenBank/DDBJ whole genome shotgun (WGS) entry which is preliminary data.</text>
</comment>
<dbReference type="SUPFAM" id="SSF82689">
    <property type="entry name" value="Mechanosensitive channel protein MscS (YggB), C-terminal domain"/>
    <property type="match status" value="1"/>
</dbReference>
<keyword evidence="3" id="KW-1003">Cell membrane</keyword>
<dbReference type="Proteomes" id="UP000011607">
    <property type="component" value="Unassembled WGS sequence"/>
</dbReference>
<dbReference type="SUPFAM" id="SSF50182">
    <property type="entry name" value="Sm-like ribonucleoproteins"/>
    <property type="match status" value="1"/>
</dbReference>
<dbReference type="OrthoDB" id="31543at2157"/>
<dbReference type="InterPro" id="IPR049278">
    <property type="entry name" value="MS_channel_C"/>
</dbReference>
<dbReference type="InterPro" id="IPR011014">
    <property type="entry name" value="MscS_channel_TM-2"/>
</dbReference>
<dbReference type="AlphaFoldDB" id="M0M5G7"/>
<feature type="domain" description="Mechanosensitive ion channel MscS C-terminal" evidence="10">
    <location>
        <begin position="280"/>
        <end position="364"/>
    </location>
</feature>
<evidence type="ECO:0000256" key="5">
    <source>
        <dbReference type="ARBA" id="ARBA00022989"/>
    </source>
</evidence>
<evidence type="ECO:0000256" key="1">
    <source>
        <dbReference type="ARBA" id="ARBA00004651"/>
    </source>
</evidence>
<feature type="compositionally biased region" description="Basic and acidic residues" evidence="7">
    <location>
        <begin position="368"/>
        <end position="382"/>
    </location>
</feature>
<dbReference type="Gene3D" id="3.30.70.100">
    <property type="match status" value="1"/>
</dbReference>
<dbReference type="InterPro" id="IPR045275">
    <property type="entry name" value="MscS_archaea/bacteria_type"/>
</dbReference>
<keyword evidence="12" id="KW-1185">Reference proteome</keyword>
<dbReference type="GO" id="GO:0008381">
    <property type="term" value="F:mechanosensitive monoatomic ion channel activity"/>
    <property type="evidence" value="ECO:0007669"/>
    <property type="project" value="InterPro"/>
</dbReference>
<sequence>MFERVETMRTALEAITTTEGRLAVSVGLVVAAVVVGFVVAPILVRRTVVLVARQLRESDAGSIFETVDDLLEVPFPMRAVVRTLQAVVLTVTGLALLVVWGYVEQAALLVSGFATVFPHFLRVVLTIALLAGAVVGTRHLEQRLDDWLVDADYVTAHQEGVVFRVLQVTIFIAVGLAALTLWDVELRGLLVGAGFLGIVLGMAARQTLGSLIAGFVLMFSRPFEIGDWVRIDDHEGMVIDITIINTRLRSFDGEIVVLPNDRVSSSTIINRSKRNRLRLRLEVGVDYETDLEHAEEVAVDAIESVDDVAPAPKPQVIPTEFGDSSITLECRFWIKQPNAHKKWTTMRSVIHELKTAYDREGVGIPYPQREHSARGDGFRVVDGDEAGYGDGNQSENEHPESPAELAYSEENSG</sequence>
<comment type="subcellular location">
    <subcellularLocation>
        <location evidence="1">Cell membrane</location>
        <topology evidence="1">Multi-pass membrane protein</topology>
    </subcellularLocation>
</comment>
<dbReference type="Pfam" id="PF21082">
    <property type="entry name" value="MS_channel_3rd"/>
    <property type="match status" value="1"/>
</dbReference>
<dbReference type="InterPro" id="IPR006685">
    <property type="entry name" value="MscS_channel_2nd"/>
</dbReference>
<evidence type="ECO:0000256" key="4">
    <source>
        <dbReference type="ARBA" id="ARBA00022692"/>
    </source>
</evidence>
<feature type="transmembrane region" description="Helical" evidence="8">
    <location>
        <begin position="22"/>
        <end position="44"/>
    </location>
</feature>
<name>M0M5G7_9EURY</name>
<dbReference type="GO" id="GO:0005886">
    <property type="term" value="C:plasma membrane"/>
    <property type="evidence" value="ECO:0007669"/>
    <property type="project" value="UniProtKB-SubCell"/>
</dbReference>
<dbReference type="PATRIC" id="fig|1227454.3.peg.1641"/>
<dbReference type="Gene3D" id="2.30.30.60">
    <property type="match status" value="1"/>
</dbReference>
<evidence type="ECO:0000256" key="6">
    <source>
        <dbReference type="ARBA" id="ARBA00023136"/>
    </source>
</evidence>
<evidence type="ECO:0000256" key="8">
    <source>
        <dbReference type="SAM" id="Phobius"/>
    </source>
</evidence>
<protein>
    <submittedName>
        <fullName evidence="11">Mechanosensitive ion channel MscS</fullName>
    </submittedName>
</protein>
<dbReference type="SUPFAM" id="SSF82861">
    <property type="entry name" value="Mechanosensitive channel protein MscS (YggB), transmembrane region"/>
    <property type="match status" value="1"/>
</dbReference>
<feature type="transmembrane region" description="Helical" evidence="8">
    <location>
        <begin position="84"/>
        <end position="103"/>
    </location>
</feature>
<keyword evidence="4 8" id="KW-0812">Transmembrane</keyword>
<dbReference type="EMBL" id="AOMA01000078">
    <property type="protein sequence ID" value="EMA39874.1"/>
    <property type="molecule type" value="Genomic_DNA"/>
</dbReference>
<dbReference type="RefSeq" id="WP_006672561.1">
    <property type="nucleotide sequence ID" value="NZ_AOMA01000078.1"/>
</dbReference>
<dbReference type="Pfam" id="PF00924">
    <property type="entry name" value="MS_channel_2nd"/>
    <property type="match status" value="1"/>
</dbReference>
<dbReference type="Gene3D" id="1.10.287.1260">
    <property type="match status" value="1"/>
</dbReference>
<evidence type="ECO:0000259" key="9">
    <source>
        <dbReference type="Pfam" id="PF00924"/>
    </source>
</evidence>
<evidence type="ECO:0000259" key="10">
    <source>
        <dbReference type="Pfam" id="PF21082"/>
    </source>
</evidence>
<dbReference type="InterPro" id="IPR023408">
    <property type="entry name" value="MscS_beta-dom_sf"/>
</dbReference>
<feature type="region of interest" description="Disordered" evidence="7">
    <location>
        <begin position="364"/>
        <end position="413"/>
    </location>
</feature>
<feature type="domain" description="Mechanosensitive ion channel MscS" evidence="9">
    <location>
        <begin position="208"/>
        <end position="272"/>
    </location>
</feature>
<evidence type="ECO:0000313" key="12">
    <source>
        <dbReference type="Proteomes" id="UP000011607"/>
    </source>
</evidence>
<feature type="transmembrane region" description="Helical" evidence="8">
    <location>
        <begin position="194"/>
        <end position="220"/>
    </location>
</feature>
<evidence type="ECO:0000313" key="11">
    <source>
        <dbReference type="EMBL" id="EMA39874.1"/>
    </source>
</evidence>
<accession>M0M5G7</accession>
<dbReference type="PANTHER" id="PTHR30221:SF20">
    <property type="entry name" value="SMALL-CONDUCTANCE MECHANOSENSITIVE CHANNEL"/>
    <property type="match status" value="1"/>
</dbReference>
<keyword evidence="6 8" id="KW-0472">Membrane</keyword>
<dbReference type="InterPro" id="IPR010920">
    <property type="entry name" value="LSM_dom_sf"/>
</dbReference>
<dbReference type="InterPro" id="IPR011066">
    <property type="entry name" value="MscS_channel_C_sf"/>
</dbReference>
<gene>
    <name evidence="11" type="ORF">C446_08144</name>
</gene>
<reference evidence="11 12" key="1">
    <citation type="journal article" date="2014" name="PLoS Genet.">
        <title>Phylogenetically driven sequencing of extremely halophilic archaea reveals strategies for static and dynamic osmo-response.</title>
        <authorList>
            <person name="Becker E.A."/>
            <person name="Seitzer P.M."/>
            <person name="Tritt A."/>
            <person name="Larsen D."/>
            <person name="Krusor M."/>
            <person name="Yao A.I."/>
            <person name="Wu D."/>
            <person name="Madern D."/>
            <person name="Eisen J.A."/>
            <person name="Darling A.E."/>
            <person name="Facciotti M.T."/>
        </authorList>
    </citation>
    <scope>NUCLEOTIDE SEQUENCE [LARGE SCALE GENOMIC DNA]</scope>
    <source>
        <strain evidence="11 12">JCM 10879</strain>
    </source>
</reference>
<dbReference type="PANTHER" id="PTHR30221">
    <property type="entry name" value="SMALL-CONDUCTANCE MECHANOSENSITIVE CHANNEL"/>
    <property type="match status" value="1"/>
</dbReference>
<organism evidence="11 12">
    <name type="scientific">Halobiforma nitratireducens JCM 10879</name>
    <dbReference type="NCBI Taxonomy" id="1227454"/>
    <lineage>
        <taxon>Archaea</taxon>
        <taxon>Methanobacteriati</taxon>
        <taxon>Methanobacteriota</taxon>
        <taxon>Stenosarchaea group</taxon>
        <taxon>Halobacteria</taxon>
        <taxon>Halobacteriales</taxon>
        <taxon>Natrialbaceae</taxon>
        <taxon>Halobiforma</taxon>
    </lineage>
</organism>
<feature type="transmembrane region" description="Helical" evidence="8">
    <location>
        <begin position="161"/>
        <end position="182"/>
    </location>
</feature>
<proteinExistence type="inferred from homology"/>